<proteinExistence type="predicted"/>
<keyword evidence="2" id="KW-1185">Reference proteome</keyword>
<name>A0A5S9R223_9GAMM</name>
<accession>A0A5S9R223</accession>
<reference evidence="1 2" key="1">
    <citation type="submission" date="2019-11" db="EMBL/GenBank/DDBJ databases">
        <authorList>
            <person name="Holert J."/>
        </authorList>
    </citation>
    <scope>NUCLEOTIDE SEQUENCE [LARGE SCALE GENOMIC DNA]</scope>
    <source>
        <strain evidence="1">SB11_3</strain>
    </source>
</reference>
<dbReference type="Proteomes" id="UP000441399">
    <property type="component" value="Unassembled WGS sequence"/>
</dbReference>
<protein>
    <submittedName>
        <fullName evidence="1">Uncharacterized protein</fullName>
    </submittedName>
</protein>
<gene>
    <name evidence="1" type="ORF">OPDIPICF_03669</name>
</gene>
<organism evidence="1 2">
    <name type="scientific">BD1-7 clade bacterium</name>
    <dbReference type="NCBI Taxonomy" id="2029982"/>
    <lineage>
        <taxon>Bacteria</taxon>
        <taxon>Pseudomonadati</taxon>
        <taxon>Pseudomonadota</taxon>
        <taxon>Gammaproteobacteria</taxon>
        <taxon>Cellvibrionales</taxon>
        <taxon>Spongiibacteraceae</taxon>
        <taxon>BD1-7 clade</taxon>
    </lineage>
</organism>
<evidence type="ECO:0000313" key="2">
    <source>
        <dbReference type="Proteomes" id="UP000441399"/>
    </source>
</evidence>
<dbReference type="AlphaFoldDB" id="A0A5S9R223"/>
<dbReference type="EMBL" id="CACSIO010000062">
    <property type="protein sequence ID" value="CAA0125865.1"/>
    <property type="molecule type" value="Genomic_DNA"/>
</dbReference>
<sequence length="45" mass="5134">MLQTGCRIDFFSVLFRYNELPRNDVSKLALLCFLTRAIVANTPVS</sequence>
<evidence type="ECO:0000313" key="1">
    <source>
        <dbReference type="EMBL" id="CAA0125865.1"/>
    </source>
</evidence>